<dbReference type="AlphaFoldDB" id="A0A8H7K7C4"/>
<gene>
    <name evidence="1" type="ORF">IM811_003560</name>
</gene>
<comment type="caution">
    <text evidence="1">The sequence shown here is derived from an EMBL/GenBank/DDBJ whole genome shotgun (WGS) entry which is preliminary data.</text>
</comment>
<evidence type="ECO:0000313" key="1">
    <source>
        <dbReference type="EMBL" id="KAF9746655.1"/>
    </source>
</evidence>
<dbReference type="EMBL" id="JADCTT010000011">
    <property type="protein sequence ID" value="KAF9746655.1"/>
    <property type="molecule type" value="Genomic_DNA"/>
</dbReference>
<reference evidence="1" key="1">
    <citation type="submission" date="2020-10" db="EMBL/GenBank/DDBJ databases">
        <title>High-Quality Genome Resource of Clonostachys rosea strain S41 by Oxford Nanopore Long-Read Sequencing.</title>
        <authorList>
            <person name="Wang H."/>
        </authorList>
    </citation>
    <scope>NUCLEOTIDE SEQUENCE</scope>
    <source>
        <strain evidence="1">S41</strain>
    </source>
</reference>
<sequence>MAISRYFLINFLPGSQSLFLSLSLISNQVGNQVRQLWALGLPTKKLLRPPRRTLAVKAPGYGLHAVLLLGHVNRKLSRFGRLDIALLAGFFRNNLGDFVPSMSSTRGKVVAFWAKGPPCQNRESPIRWQVAREV</sequence>
<proteinExistence type="predicted"/>
<organism evidence="1 2">
    <name type="scientific">Bionectria ochroleuca</name>
    <name type="common">Gliocladium roseum</name>
    <dbReference type="NCBI Taxonomy" id="29856"/>
    <lineage>
        <taxon>Eukaryota</taxon>
        <taxon>Fungi</taxon>
        <taxon>Dikarya</taxon>
        <taxon>Ascomycota</taxon>
        <taxon>Pezizomycotina</taxon>
        <taxon>Sordariomycetes</taxon>
        <taxon>Hypocreomycetidae</taxon>
        <taxon>Hypocreales</taxon>
        <taxon>Bionectriaceae</taxon>
        <taxon>Clonostachys</taxon>
    </lineage>
</organism>
<accession>A0A8H7K7C4</accession>
<protein>
    <submittedName>
        <fullName evidence="1">Uncharacterized protein</fullName>
    </submittedName>
</protein>
<dbReference type="Proteomes" id="UP000616885">
    <property type="component" value="Unassembled WGS sequence"/>
</dbReference>
<evidence type="ECO:0000313" key="2">
    <source>
        <dbReference type="Proteomes" id="UP000616885"/>
    </source>
</evidence>
<name>A0A8H7K7C4_BIOOC</name>